<organism evidence="1 2">
    <name type="scientific">Rhodococcus artemisiae</name>
    <dbReference type="NCBI Taxonomy" id="714159"/>
    <lineage>
        <taxon>Bacteria</taxon>
        <taxon>Bacillati</taxon>
        <taxon>Actinomycetota</taxon>
        <taxon>Actinomycetes</taxon>
        <taxon>Mycobacteriales</taxon>
        <taxon>Nocardiaceae</taxon>
        <taxon>Rhodococcus</taxon>
    </lineage>
</organism>
<comment type="caution">
    <text evidence="1">The sequence shown here is derived from an EMBL/GenBank/DDBJ whole genome shotgun (WGS) entry which is preliminary data.</text>
</comment>
<keyword evidence="2" id="KW-1185">Reference proteome</keyword>
<dbReference type="Proteomes" id="UP001336020">
    <property type="component" value="Unassembled WGS sequence"/>
</dbReference>
<proteinExistence type="predicted"/>
<reference evidence="1 2" key="1">
    <citation type="submission" date="2023-07" db="EMBL/GenBank/DDBJ databases">
        <authorList>
            <person name="Girao M."/>
            <person name="Carvalho M.F."/>
        </authorList>
    </citation>
    <scope>NUCLEOTIDE SEQUENCE [LARGE SCALE GENOMIC DNA]</scope>
    <source>
        <strain evidence="1 2">YIM65754</strain>
    </source>
</reference>
<dbReference type="EMBL" id="JAUTXY010000023">
    <property type="protein sequence ID" value="MEE2061884.1"/>
    <property type="molecule type" value="Genomic_DNA"/>
</dbReference>
<dbReference type="InterPro" id="IPR011004">
    <property type="entry name" value="Trimer_LpxA-like_sf"/>
</dbReference>
<dbReference type="Gene3D" id="2.160.10.10">
    <property type="entry name" value="Hexapeptide repeat proteins"/>
    <property type="match status" value="1"/>
</dbReference>
<accession>A0ABU7LJZ0</accession>
<evidence type="ECO:0000313" key="1">
    <source>
        <dbReference type="EMBL" id="MEE2061884.1"/>
    </source>
</evidence>
<dbReference type="SUPFAM" id="SSF51161">
    <property type="entry name" value="Trimeric LpxA-like enzymes"/>
    <property type="match status" value="1"/>
</dbReference>
<sequence length="84" mass="8924">MHRTYLSQSVFVAAAGLPVIPGALRQRLLRCAGVQVSAPSLIHRGVVVQGLGRLRLGANSLVTTDCAPNALYVGSPARHRRDLP</sequence>
<gene>
    <name evidence="1" type="ORF">Q7514_30595</name>
</gene>
<evidence type="ECO:0000313" key="2">
    <source>
        <dbReference type="Proteomes" id="UP001336020"/>
    </source>
</evidence>
<protein>
    <submittedName>
        <fullName evidence="1">Uncharacterized protein</fullName>
    </submittedName>
</protein>
<name>A0ABU7LJZ0_9NOCA</name>
<dbReference type="RefSeq" id="WP_330137022.1">
    <property type="nucleotide sequence ID" value="NZ_JAUTXY010000023.1"/>
</dbReference>